<dbReference type="Proteomes" id="UP000007093">
    <property type="component" value="Chromosome"/>
</dbReference>
<dbReference type="PATRIC" id="fig|568816.4.peg.294"/>
<dbReference type="InParanoid" id="G4Q815"/>
<dbReference type="STRING" id="568816.Acin_0300"/>
<dbReference type="HOGENOM" id="CLU_3094508_0_0_9"/>
<evidence type="ECO:0000313" key="2">
    <source>
        <dbReference type="Proteomes" id="UP000007093"/>
    </source>
</evidence>
<protein>
    <submittedName>
        <fullName evidence="1">Uncharacterized protein</fullName>
    </submittedName>
</protein>
<reference evidence="1 2" key="1">
    <citation type="journal article" date="2011" name="J. Bacteriol.">
        <title>Complete genome sequence of Acidaminococcus intestini RYC-MR95, a Gram-negative bacterium from the phylum Firmicutes.</title>
        <authorList>
            <person name="D'Auria G."/>
            <person name="Galan J.C."/>
            <person name="Rodriguez-Alcayna M."/>
            <person name="Moya A."/>
            <person name="Baquero F."/>
            <person name="Latorre A."/>
        </authorList>
    </citation>
    <scope>NUCLEOTIDE SEQUENCE [LARGE SCALE GENOMIC DNA]</scope>
    <source>
        <strain evidence="1 2">RyC-MR95</strain>
    </source>
</reference>
<proteinExistence type="predicted"/>
<dbReference type="AlphaFoldDB" id="G4Q815"/>
<gene>
    <name evidence="1" type="ordered locus">Acin_0300</name>
</gene>
<dbReference type="KEGG" id="ain:Acin_0300"/>
<evidence type="ECO:0000313" key="1">
    <source>
        <dbReference type="EMBL" id="AEQ21544.1"/>
    </source>
</evidence>
<accession>G4Q815</accession>
<sequence length="51" mass="6215">MDAVYVHFFMQKWGEERIFPHPNIYYRTLFSMPKKALFPMGKGMKTRDFLI</sequence>
<organism evidence="1 2">
    <name type="scientific">Acidaminococcus intestini (strain RyC-MR95)</name>
    <dbReference type="NCBI Taxonomy" id="568816"/>
    <lineage>
        <taxon>Bacteria</taxon>
        <taxon>Bacillati</taxon>
        <taxon>Bacillota</taxon>
        <taxon>Negativicutes</taxon>
        <taxon>Acidaminococcales</taxon>
        <taxon>Acidaminococcaceae</taxon>
        <taxon>Acidaminococcus</taxon>
    </lineage>
</organism>
<dbReference type="EMBL" id="CP003058">
    <property type="protein sequence ID" value="AEQ21544.1"/>
    <property type="molecule type" value="Genomic_DNA"/>
</dbReference>
<keyword evidence="2" id="KW-1185">Reference proteome</keyword>
<name>G4Q815_ACIIR</name>